<sequence>METSTKELALQLLVEETEKVYKLINSQKEHLCFAACPAFEEVVDTQLYGLSRQIDYAVKLGVLDKNTGMRILSDLENSLNKMYNNYYEQNNNHPHSKGE</sequence>
<dbReference type="InterPro" id="IPR036270">
    <property type="entry name" value="UPF0358_sf"/>
</dbReference>
<evidence type="ECO:0000313" key="1">
    <source>
        <dbReference type="EMBL" id="QIK50990.1"/>
    </source>
</evidence>
<dbReference type="GeneID" id="94552100"/>
<protein>
    <submittedName>
        <fullName evidence="1">DUF1507 family protein</fullName>
    </submittedName>
</protein>
<dbReference type="Gene3D" id="1.10.287.750">
    <property type="entry name" value="SO2669-like"/>
    <property type="match status" value="1"/>
</dbReference>
<dbReference type="RefSeq" id="WP_166062033.1">
    <property type="nucleotide sequence ID" value="NZ_CP049889.1"/>
</dbReference>
<dbReference type="KEGG" id="jpo:G7058_02340"/>
<dbReference type="Pfam" id="PF07408">
    <property type="entry name" value="DUF1507"/>
    <property type="match status" value="1"/>
</dbReference>
<name>A0A6G7WFF2_9LACT</name>
<reference evidence="1 2" key="1">
    <citation type="journal article" date="2017" name="Int. J. Syst. Evol. Microbiol.">
        <title>Jeotgalibaca porci sp. nov. and Jeotgalibaca arthritidis sp. nov., isolated from pigs, and emended description of the genus Jeotgalibaca.</title>
        <authorList>
            <person name="Zamora L."/>
            <person name="Perez-Sancho M."/>
            <person name="Dominguez L."/>
            <person name="Fernandez-Garayzabal J.F."/>
            <person name="Vela A.I."/>
        </authorList>
    </citation>
    <scope>NUCLEOTIDE SEQUENCE [LARGE SCALE GENOMIC DNA]</scope>
    <source>
        <strain evidence="1 2">CCUG 69148</strain>
    </source>
</reference>
<dbReference type="AlphaFoldDB" id="A0A6G7WFF2"/>
<organism evidence="1 2">
    <name type="scientific">Jeotgalibaca porci</name>
    <dbReference type="NCBI Taxonomy" id="1868793"/>
    <lineage>
        <taxon>Bacteria</taxon>
        <taxon>Bacillati</taxon>
        <taxon>Bacillota</taxon>
        <taxon>Bacilli</taxon>
        <taxon>Lactobacillales</taxon>
        <taxon>Carnobacteriaceae</taxon>
        <taxon>Jeotgalibaca</taxon>
    </lineage>
</organism>
<keyword evidence="2" id="KW-1185">Reference proteome</keyword>
<dbReference type="EMBL" id="CP049889">
    <property type="protein sequence ID" value="QIK50990.1"/>
    <property type="molecule type" value="Genomic_DNA"/>
</dbReference>
<dbReference type="SUPFAM" id="SSF140404">
    <property type="entry name" value="EF2458-like"/>
    <property type="match status" value="1"/>
</dbReference>
<gene>
    <name evidence="1" type="ORF">G7058_02340</name>
</gene>
<accession>A0A6G7WFF2</accession>
<dbReference type="Proteomes" id="UP000501830">
    <property type="component" value="Chromosome"/>
</dbReference>
<dbReference type="InterPro" id="IPR009983">
    <property type="entry name" value="UPF0358"/>
</dbReference>
<evidence type="ECO:0000313" key="2">
    <source>
        <dbReference type="Proteomes" id="UP000501830"/>
    </source>
</evidence>
<proteinExistence type="predicted"/>